<dbReference type="SUPFAM" id="SSF55856">
    <property type="entry name" value="Cytochrome b5-like heme/steroid binding domain"/>
    <property type="match status" value="1"/>
</dbReference>
<gene>
    <name evidence="2" type="ORF">EDB81DRAFT_842342</name>
</gene>
<sequence>MCSIYPIPKASKLNTTLIIIIPIIGLISAYWAHTSYKATTPLKIYLAAASTSADPYSGRTDITNLNEDPICVIFIAFLSGFIYGYYNFYYKFPSDYRNAIKYLAYNLKQFCQNEIEKGHIYTPLEQLPNGKALIAITNYPSSKALISSAISKDATTIFNSSVYNYSNAAYNLLLTMCIGVLRGSCEVKIWNNSAG</sequence>
<evidence type="ECO:0000313" key="2">
    <source>
        <dbReference type="EMBL" id="KAH7146045.1"/>
    </source>
</evidence>
<dbReference type="Proteomes" id="UP000738349">
    <property type="component" value="Unassembled WGS sequence"/>
</dbReference>
<feature type="transmembrane region" description="Helical" evidence="1">
    <location>
        <begin position="12"/>
        <end position="32"/>
    </location>
</feature>
<keyword evidence="1" id="KW-1133">Transmembrane helix</keyword>
<dbReference type="AlphaFoldDB" id="A0A9P9EWW9"/>
<keyword evidence="1" id="KW-0472">Membrane</keyword>
<feature type="transmembrane region" description="Helical" evidence="1">
    <location>
        <begin position="70"/>
        <end position="88"/>
    </location>
</feature>
<evidence type="ECO:0000256" key="1">
    <source>
        <dbReference type="SAM" id="Phobius"/>
    </source>
</evidence>
<dbReference type="EMBL" id="JAGMUV010000008">
    <property type="protein sequence ID" value="KAH7146045.1"/>
    <property type="molecule type" value="Genomic_DNA"/>
</dbReference>
<accession>A0A9P9EWW9</accession>
<proteinExistence type="predicted"/>
<organism evidence="2 3">
    <name type="scientific">Dactylonectria macrodidyma</name>
    <dbReference type="NCBI Taxonomy" id="307937"/>
    <lineage>
        <taxon>Eukaryota</taxon>
        <taxon>Fungi</taxon>
        <taxon>Dikarya</taxon>
        <taxon>Ascomycota</taxon>
        <taxon>Pezizomycotina</taxon>
        <taxon>Sordariomycetes</taxon>
        <taxon>Hypocreomycetidae</taxon>
        <taxon>Hypocreales</taxon>
        <taxon>Nectriaceae</taxon>
        <taxon>Dactylonectria</taxon>
    </lineage>
</organism>
<keyword evidence="1" id="KW-0812">Transmembrane</keyword>
<reference evidence="2" key="1">
    <citation type="journal article" date="2021" name="Nat. Commun.">
        <title>Genetic determinants of endophytism in the Arabidopsis root mycobiome.</title>
        <authorList>
            <person name="Mesny F."/>
            <person name="Miyauchi S."/>
            <person name="Thiergart T."/>
            <person name="Pickel B."/>
            <person name="Atanasova L."/>
            <person name="Karlsson M."/>
            <person name="Huettel B."/>
            <person name="Barry K.W."/>
            <person name="Haridas S."/>
            <person name="Chen C."/>
            <person name="Bauer D."/>
            <person name="Andreopoulos W."/>
            <person name="Pangilinan J."/>
            <person name="LaButti K."/>
            <person name="Riley R."/>
            <person name="Lipzen A."/>
            <person name="Clum A."/>
            <person name="Drula E."/>
            <person name="Henrissat B."/>
            <person name="Kohler A."/>
            <person name="Grigoriev I.V."/>
            <person name="Martin F.M."/>
            <person name="Hacquard S."/>
        </authorList>
    </citation>
    <scope>NUCLEOTIDE SEQUENCE</scope>
    <source>
        <strain evidence="2">MPI-CAGE-AT-0147</strain>
    </source>
</reference>
<dbReference type="InterPro" id="IPR036400">
    <property type="entry name" value="Cyt_B5-like_heme/steroid_sf"/>
</dbReference>
<evidence type="ECO:0000313" key="3">
    <source>
        <dbReference type="Proteomes" id="UP000738349"/>
    </source>
</evidence>
<keyword evidence="3" id="KW-1185">Reference proteome</keyword>
<comment type="caution">
    <text evidence="2">The sequence shown here is derived from an EMBL/GenBank/DDBJ whole genome shotgun (WGS) entry which is preliminary data.</text>
</comment>
<name>A0A9P9EWW9_9HYPO</name>
<dbReference type="OrthoDB" id="10260134at2759"/>
<protein>
    <submittedName>
        <fullName evidence="2">Delta-9 fatty acid desaturase</fullName>
    </submittedName>
</protein>